<evidence type="ECO:0000313" key="2">
    <source>
        <dbReference type="EMBL" id="OXA82074.1"/>
    </source>
</evidence>
<sequence>MIFYLLFQILVSWLVACCIIRIFNKALSTPAIKFYQEPALLTSILSANAIDLSLKTKLRIGKVLHHTFGLCFAAIYYLIWYCEFDEISWTTSIIIGFISALIRIISWTFLLEIIPAVHTANFKGYYLQLVFIHNIFIIAAFSVDWLL</sequence>
<feature type="transmembrane region" description="Helical" evidence="1">
    <location>
        <begin position="125"/>
        <end position="143"/>
    </location>
</feature>
<reference evidence="2 3" key="1">
    <citation type="submission" date="2016-11" db="EMBL/GenBank/DDBJ databases">
        <title>Whole genomes of Flavobacteriaceae.</title>
        <authorList>
            <person name="Stine C."/>
            <person name="Li C."/>
            <person name="Tadesse D."/>
        </authorList>
    </citation>
    <scope>NUCLEOTIDE SEQUENCE [LARGE SCALE GENOMIC DNA]</scope>
    <source>
        <strain evidence="2 3">DSM 15937</strain>
    </source>
</reference>
<name>A0ABX4BVX6_FLAFR</name>
<keyword evidence="3" id="KW-1185">Reference proteome</keyword>
<comment type="caution">
    <text evidence="2">The sequence shown here is derived from an EMBL/GenBank/DDBJ whole genome shotgun (WGS) entry which is preliminary data.</text>
</comment>
<feature type="transmembrane region" description="Helical" evidence="1">
    <location>
        <begin position="6"/>
        <end position="23"/>
    </location>
</feature>
<dbReference type="EMBL" id="MUGV01000004">
    <property type="protein sequence ID" value="OXA82074.1"/>
    <property type="molecule type" value="Genomic_DNA"/>
</dbReference>
<feature type="transmembrane region" description="Helical" evidence="1">
    <location>
        <begin position="87"/>
        <end position="113"/>
    </location>
</feature>
<evidence type="ECO:0000313" key="3">
    <source>
        <dbReference type="Proteomes" id="UP000198382"/>
    </source>
</evidence>
<keyword evidence="1" id="KW-0812">Transmembrane</keyword>
<proteinExistence type="predicted"/>
<dbReference type="Proteomes" id="UP000198382">
    <property type="component" value="Unassembled WGS sequence"/>
</dbReference>
<dbReference type="RefSeq" id="WP_074658073.1">
    <property type="nucleotide sequence ID" value="NZ_MUGV01000004.1"/>
</dbReference>
<protein>
    <submittedName>
        <fullName evidence="2">Uncharacterized protein</fullName>
    </submittedName>
</protein>
<evidence type="ECO:0000256" key="1">
    <source>
        <dbReference type="SAM" id="Phobius"/>
    </source>
</evidence>
<organism evidence="2 3">
    <name type="scientific">Flavobacterium frigidimaris</name>
    <dbReference type="NCBI Taxonomy" id="262320"/>
    <lineage>
        <taxon>Bacteria</taxon>
        <taxon>Pseudomonadati</taxon>
        <taxon>Bacteroidota</taxon>
        <taxon>Flavobacteriia</taxon>
        <taxon>Flavobacteriales</taxon>
        <taxon>Flavobacteriaceae</taxon>
        <taxon>Flavobacterium</taxon>
    </lineage>
</organism>
<gene>
    <name evidence="2" type="ORF">B0A65_01560</name>
</gene>
<accession>A0ABX4BVX6</accession>
<keyword evidence="1" id="KW-1133">Transmembrane helix</keyword>
<keyword evidence="1" id="KW-0472">Membrane</keyword>
<feature type="transmembrane region" description="Helical" evidence="1">
    <location>
        <begin position="63"/>
        <end position="81"/>
    </location>
</feature>